<evidence type="ECO:0000313" key="2">
    <source>
        <dbReference type="EMBL" id="MBB5188288.1"/>
    </source>
</evidence>
<dbReference type="Pfam" id="PF02538">
    <property type="entry name" value="Hydantoinase_B"/>
    <property type="match status" value="1"/>
</dbReference>
<dbReference type="RefSeq" id="WP_184463505.1">
    <property type="nucleotide sequence ID" value="NZ_JACHHW010000006.1"/>
</dbReference>
<protein>
    <submittedName>
        <fullName evidence="2">N-methylhydantoinase B</fullName>
        <ecNumber evidence="2">3.5.2.14</ecNumber>
    </submittedName>
</protein>
<accession>A0A840R6Y1</accession>
<dbReference type="EMBL" id="JACHHW010000006">
    <property type="protein sequence ID" value="MBB5188288.1"/>
    <property type="molecule type" value="Genomic_DNA"/>
</dbReference>
<dbReference type="GO" id="GO:0006749">
    <property type="term" value="P:glutathione metabolic process"/>
    <property type="evidence" value="ECO:0007669"/>
    <property type="project" value="TreeGrafter"/>
</dbReference>
<organism evidence="2 3">
    <name type="scientific">Zhongshania antarctica</name>
    <dbReference type="NCBI Taxonomy" id="641702"/>
    <lineage>
        <taxon>Bacteria</taxon>
        <taxon>Pseudomonadati</taxon>
        <taxon>Pseudomonadota</taxon>
        <taxon>Gammaproteobacteria</taxon>
        <taxon>Cellvibrionales</taxon>
        <taxon>Spongiibacteraceae</taxon>
        <taxon>Zhongshania</taxon>
    </lineage>
</organism>
<keyword evidence="2" id="KW-0378">Hydrolase</keyword>
<comment type="caution">
    <text evidence="2">The sequence shown here is derived from an EMBL/GenBank/DDBJ whole genome shotgun (WGS) entry which is preliminary data.</text>
</comment>
<dbReference type="Proteomes" id="UP000536640">
    <property type="component" value="Unassembled WGS sequence"/>
</dbReference>
<dbReference type="GO" id="GO:0047423">
    <property type="term" value="F:N-methylhydantoinase (ATP-hydrolyzing) activity"/>
    <property type="evidence" value="ECO:0007669"/>
    <property type="project" value="UniProtKB-EC"/>
</dbReference>
<dbReference type="AlphaFoldDB" id="A0A840R6Y1"/>
<dbReference type="PANTHER" id="PTHR11365:SF23">
    <property type="entry name" value="HYPOTHETICAL 5-OXOPROLINASE (EUROFUNG)-RELATED"/>
    <property type="match status" value="1"/>
</dbReference>
<dbReference type="GO" id="GO:0005829">
    <property type="term" value="C:cytosol"/>
    <property type="evidence" value="ECO:0007669"/>
    <property type="project" value="TreeGrafter"/>
</dbReference>
<dbReference type="InterPro" id="IPR045079">
    <property type="entry name" value="Oxoprolinase-like"/>
</dbReference>
<proteinExistence type="predicted"/>
<name>A0A840R6Y1_9GAMM</name>
<keyword evidence="3" id="KW-1185">Reference proteome</keyword>
<dbReference type="EC" id="3.5.2.14" evidence="2"/>
<gene>
    <name evidence="2" type="ORF">HNQ57_002567</name>
</gene>
<evidence type="ECO:0000259" key="1">
    <source>
        <dbReference type="Pfam" id="PF02538"/>
    </source>
</evidence>
<dbReference type="PANTHER" id="PTHR11365">
    <property type="entry name" value="5-OXOPROLINASE RELATED"/>
    <property type="match status" value="1"/>
</dbReference>
<feature type="domain" description="Hydantoinase B/oxoprolinase" evidence="1">
    <location>
        <begin position="9"/>
        <end position="512"/>
    </location>
</feature>
<reference evidence="2 3" key="1">
    <citation type="submission" date="2020-08" db="EMBL/GenBank/DDBJ databases">
        <title>Genomic Encyclopedia of Type Strains, Phase IV (KMG-IV): sequencing the most valuable type-strain genomes for metagenomic binning, comparative biology and taxonomic classification.</title>
        <authorList>
            <person name="Goeker M."/>
        </authorList>
    </citation>
    <scope>NUCLEOTIDE SEQUENCE [LARGE SCALE GENOMIC DNA]</scope>
    <source>
        <strain evidence="2 3">DSM 25701</strain>
    </source>
</reference>
<evidence type="ECO:0000313" key="3">
    <source>
        <dbReference type="Proteomes" id="UP000536640"/>
    </source>
</evidence>
<dbReference type="GO" id="GO:0017168">
    <property type="term" value="F:5-oxoprolinase (ATP-hydrolyzing) activity"/>
    <property type="evidence" value="ECO:0007669"/>
    <property type="project" value="TreeGrafter"/>
</dbReference>
<dbReference type="InterPro" id="IPR003692">
    <property type="entry name" value="Hydantoinase_B"/>
</dbReference>
<sequence length="514" mass="54043">MAASPPELDAVKLGLFVSRMESVCEEMGAVLQRAAFSPNIKDRLDFSCAIFDAKGHLCAQAAHIPVHLGSMAYAMADIVDACQWRPGDMVVVNDPFLGGTHLPDVTVIAPCFDASGALQAFVANRAHHADIGASAPGSMPLSKTLEEEGVVIPPTVLVRAGMLAKSLLDEWFGAGQHGDFIAQVSANRTGLQRLNEVIAGLVVPFGVAVNQLQDYAEGIARRRLAELPRGSFAFTDYMDDDGFGHLQLPITAKIDLSVGGVVVDFSGTAPQVEGNINCPLSVAAAAVYYVFRCLMPDEVPVCAGLFRPIRISAPLGCLLNAQRPAAVAAGNVETSMRISDAVLGALAQAAPDLIPAASQGTMNNVAMGGRGAGADWDYYETIAGGMGAHARGRGLSAVQSHMTNTLNTPVESLEMHYPLRVRRYDVRRDSGGAGRYRGGEGLIREFEFLAPTQFTLLTERRRLAPWGLAGGGDGAVGKDSFNGQELPAKVSMMAAAGDILKIETPGGGGWGEGA</sequence>